<dbReference type="GO" id="GO:0000287">
    <property type="term" value="F:magnesium ion binding"/>
    <property type="evidence" value="ECO:0007669"/>
    <property type="project" value="UniProtKB-UniRule"/>
</dbReference>
<keyword evidence="7" id="KW-0479">Metal-binding</keyword>
<dbReference type="SUPFAM" id="SSF50800">
    <property type="entry name" value="PK beta-barrel domain-like"/>
    <property type="match status" value="1"/>
</dbReference>
<comment type="cofactor">
    <cofactor evidence="1">
        <name>K(+)</name>
        <dbReference type="ChEBI" id="CHEBI:29103"/>
    </cofactor>
</comment>
<dbReference type="InterPro" id="IPR015793">
    <property type="entry name" value="Pyrv_Knase_brl"/>
</dbReference>
<dbReference type="Gene3D" id="3.20.20.60">
    <property type="entry name" value="Phosphoenolpyruvate-binding domains"/>
    <property type="match status" value="1"/>
</dbReference>
<dbReference type="EC" id="2.7.1.40" evidence="5 14"/>
<evidence type="ECO:0000256" key="13">
    <source>
        <dbReference type="ARBA" id="ARBA00023317"/>
    </source>
</evidence>
<comment type="pathway">
    <text evidence="2 15">Carbohydrate degradation; glycolysis; pyruvate from D-glyceraldehyde 3-phosphate: step 5/5.</text>
</comment>
<evidence type="ECO:0000256" key="7">
    <source>
        <dbReference type="ARBA" id="ARBA00022723"/>
    </source>
</evidence>
<comment type="catalytic activity">
    <reaction evidence="15">
        <text>pyruvate + ATP = phosphoenolpyruvate + ADP + H(+)</text>
        <dbReference type="Rhea" id="RHEA:18157"/>
        <dbReference type="ChEBI" id="CHEBI:15361"/>
        <dbReference type="ChEBI" id="CHEBI:15378"/>
        <dbReference type="ChEBI" id="CHEBI:30616"/>
        <dbReference type="ChEBI" id="CHEBI:58702"/>
        <dbReference type="ChEBI" id="CHEBI:456216"/>
        <dbReference type="EC" id="2.7.1.40"/>
    </reaction>
</comment>
<evidence type="ECO:0000256" key="4">
    <source>
        <dbReference type="ARBA" id="ARBA00011881"/>
    </source>
</evidence>
<proteinExistence type="inferred from homology"/>
<dbReference type="GO" id="GO:0004743">
    <property type="term" value="F:pyruvate kinase activity"/>
    <property type="evidence" value="ECO:0007669"/>
    <property type="project" value="UniProtKB-UniRule"/>
</dbReference>
<comment type="subunit">
    <text evidence="4">Homotetramer.</text>
</comment>
<dbReference type="NCBIfam" id="NF004978">
    <property type="entry name" value="PRK06354.1"/>
    <property type="match status" value="1"/>
</dbReference>
<evidence type="ECO:0000256" key="2">
    <source>
        <dbReference type="ARBA" id="ARBA00004997"/>
    </source>
</evidence>
<evidence type="ECO:0000259" key="16">
    <source>
        <dbReference type="Pfam" id="PF00224"/>
    </source>
</evidence>
<dbReference type="Pfam" id="PF02887">
    <property type="entry name" value="PK_C"/>
    <property type="match status" value="1"/>
</dbReference>
<dbReference type="Gene3D" id="3.40.1380.20">
    <property type="entry name" value="Pyruvate kinase, C-terminal domain"/>
    <property type="match status" value="1"/>
</dbReference>
<dbReference type="InterPro" id="IPR015806">
    <property type="entry name" value="Pyrv_Knase_insert_dom_sf"/>
</dbReference>
<dbReference type="InterPro" id="IPR011037">
    <property type="entry name" value="Pyrv_Knase-like_insert_dom_sf"/>
</dbReference>
<dbReference type="InterPro" id="IPR040442">
    <property type="entry name" value="Pyrv_kinase-like_dom_sf"/>
</dbReference>
<dbReference type="FunFam" id="2.40.33.10:FF:000001">
    <property type="entry name" value="Pyruvate kinase"/>
    <property type="match status" value="1"/>
</dbReference>
<dbReference type="SUPFAM" id="SSF51621">
    <property type="entry name" value="Phosphoenolpyruvate/pyruvate domain"/>
    <property type="match status" value="1"/>
</dbReference>
<accession>A0A1H6FPA0</accession>
<evidence type="ECO:0000256" key="15">
    <source>
        <dbReference type="RuleBase" id="RU000504"/>
    </source>
</evidence>
<dbReference type="GO" id="GO:0005524">
    <property type="term" value="F:ATP binding"/>
    <property type="evidence" value="ECO:0007669"/>
    <property type="project" value="UniProtKB-KW"/>
</dbReference>
<evidence type="ECO:0000256" key="3">
    <source>
        <dbReference type="ARBA" id="ARBA00008663"/>
    </source>
</evidence>
<dbReference type="InterPro" id="IPR015795">
    <property type="entry name" value="Pyrv_Knase_C"/>
</dbReference>
<keyword evidence="13 18" id="KW-0670">Pyruvate</keyword>
<dbReference type="GO" id="GO:0030955">
    <property type="term" value="F:potassium ion binding"/>
    <property type="evidence" value="ECO:0007669"/>
    <property type="project" value="UniProtKB-UniRule"/>
</dbReference>
<keyword evidence="9 15" id="KW-0418">Kinase</keyword>
<keyword evidence="11 15" id="KW-0460">Magnesium</keyword>
<dbReference type="PRINTS" id="PR01050">
    <property type="entry name" value="PYRUVTKNASE"/>
</dbReference>
<dbReference type="NCBIfam" id="NF004491">
    <property type="entry name" value="PRK05826.1"/>
    <property type="match status" value="1"/>
</dbReference>
<feature type="domain" description="Pyruvate kinase C-terminal" evidence="17">
    <location>
        <begin position="354"/>
        <end position="467"/>
    </location>
</feature>
<evidence type="ECO:0000256" key="5">
    <source>
        <dbReference type="ARBA" id="ARBA00012142"/>
    </source>
</evidence>
<dbReference type="EMBL" id="FNWJ01000001">
    <property type="protein sequence ID" value="SEH12182.1"/>
    <property type="molecule type" value="Genomic_DNA"/>
</dbReference>
<evidence type="ECO:0000256" key="6">
    <source>
        <dbReference type="ARBA" id="ARBA00022679"/>
    </source>
</evidence>
<keyword evidence="12 15" id="KW-0324">Glycolysis</keyword>
<evidence type="ECO:0000259" key="17">
    <source>
        <dbReference type="Pfam" id="PF02887"/>
    </source>
</evidence>
<dbReference type="InterPro" id="IPR036918">
    <property type="entry name" value="Pyrv_Knase_C_sf"/>
</dbReference>
<dbReference type="AlphaFoldDB" id="A0A1H6FPA0"/>
<dbReference type="STRING" id="29539.SAMN02745716_1009"/>
<sequence length="469" mass="49792">MRATKIVATIGPASSGLETLERMVRAGMDVARINFAHGQPEDHARMAAAVREAAARAGREVALLGDLPGPKLRVGPVAGGVAELARGTTVILTPRPVLGTSERLSVDWPGLAEVLEPGDVCYLADGTVRLRVSGVRNGEVVANVEVGGPVASRQGLNLPNVTTALPALSEEDVQLLAHAVELGFDALAVSFVRRREDVEQVRRELGERGSDIPLIAKIEKPQAARNAEEIIEAADGIMIARGDLGIELPIEEVPLVQKRLLALAGKKAKPSITATQMLESMVHSTRPTRAEVADVANAIFDGTDAVMLSEETAIGKHPVEAVAMMAAIAEATEPELPYGRWLTERGPRAADQYHAIAFGAVGAAYQLGLRAIVSPTQTGATARLISAYRPRVPVLALAPRIEVVRRCNFLWGVHPRLHDEPRETIDLIESSARAALEAGFARPGEQIGITAGLPPGKAGGTNLFKIHRL</sequence>
<dbReference type="InterPro" id="IPR015813">
    <property type="entry name" value="Pyrv/PenolPyrv_kinase-like_dom"/>
</dbReference>
<evidence type="ECO:0000256" key="14">
    <source>
        <dbReference type="NCBIfam" id="TIGR01064"/>
    </source>
</evidence>
<gene>
    <name evidence="18" type="ORF">SAMN02745716_1009</name>
</gene>
<evidence type="ECO:0000256" key="1">
    <source>
        <dbReference type="ARBA" id="ARBA00001958"/>
    </source>
</evidence>
<evidence type="ECO:0000313" key="18">
    <source>
        <dbReference type="EMBL" id="SEH12182.1"/>
    </source>
</evidence>
<name>A0A1H6FPA0_THEAL</name>
<organism evidence="18 19">
    <name type="scientific">Thermoleophilum album</name>
    <dbReference type="NCBI Taxonomy" id="29539"/>
    <lineage>
        <taxon>Bacteria</taxon>
        <taxon>Bacillati</taxon>
        <taxon>Actinomycetota</taxon>
        <taxon>Thermoleophilia</taxon>
        <taxon>Thermoleophilales</taxon>
        <taxon>Thermoleophilaceae</taxon>
        <taxon>Thermoleophilum</taxon>
    </lineage>
</organism>
<feature type="domain" description="Pyruvate kinase barrel" evidence="16">
    <location>
        <begin position="1"/>
        <end position="322"/>
    </location>
</feature>
<keyword evidence="6 15" id="KW-0808">Transferase</keyword>
<dbReference type="Pfam" id="PF00224">
    <property type="entry name" value="PK"/>
    <property type="match status" value="1"/>
</dbReference>
<dbReference type="InterPro" id="IPR001697">
    <property type="entry name" value="Pyr_Knase"/>
</dbReference>
<keyword evidence="10" id="KW-0067">ATP-binding</keyword>
<dbReference type="UniPathway" id="UPA00109">
    <property type="reaction ID" value="UER00188"/>
</dbReference>
<dbReference type="PANTHER" id="PTHR11817">
    <property type="entry name" value="PYRUVATE KINASE"/>
    <property type="match status" value="1"/>
</dbReference>
<dbReference type="SUPFAM" id="SSF52935">
    <property type="entry name" value="PK C-terminal domain-like"/>
    <property type="match status" value="1"/>
</dbReference>
<dbReference type="GO" id="GO:0016301">
    <property type="term" value="F:kinase activity"/>
    <property type="evidence" value="ECO:0007669"/>
    <property type="project" value="UniProtKB-KW"/>
</dbReference>
<comment type="similarity">
    <text evidence="3 15">Belongs to the pyruvate kinase family.</text>
</comment>
<evidence type="ECO:0000313" key="19">
    <source>
        <dbReference type="Proteomes" id="UP000222056"/>
    </source>
</evidence>
<evidence type="ECO:0000256" key="10">
    <source>
        <dbReference type="ARBA" id="ARBA00022840"/>
    </source>
</evidence>
<dbReference type="Gene3D" id="2.40.33.10">
    <property type="entry name" value="PK beta-barrel domain-like"/>
    <property type="match status" value="1"/>
</dbReference>
<dbReference type="RefSeq" id="WP_218138259.1">
    <property type="nucleotide sequence ID" value="NZ_FNWJ01000001.1"/>
</dbReference>
<reference evidence="19" key="1">
    <citation type="submission" date="2016-10" db="EMBL/GenBank/DDBJ databases">
        <authorList>
            <person name="Varghese N."/>
            <person name="Submissions S."/>
        </authorList>
    </citation>
    <scope>NUCLEOTIDE SEQUENCE [LARGE SCALE GENOMIC DNA]</scope>
    <source>
        <strain evidence="19">ATCC 35263</strain>
    </source>
</reference>
<protein>
    <recommendedName>
        <fullName evidence="5 14">Pyruvate kinase</fullName>
        <ecNumber evidence="5 14">2.7.1.40</ecNumber>
    </recommendedName>
</protein>
<evidence type="ECO:0000256" key="8">
    <source>
        <dbReference type="ARBA" id="ARBA00022741"/>
    </source>
</evidence>
<keyword evidence="8" id="KW-0547">Nucleotide-binding</keyword>
<keyword evidence="19" id="KW-1185">Reference proteome</keyword>
<evidence type="ECO:0000256" key="11">
    <source>
        <dbReference type="ARBA" id="ARBA00022842"/>
    </source>
</evidence>
<evidence type="ECO:0000256" key="12">
    <source>
        <dbReference type="ARBA" id="ARBA00023152"/>
    </source>
</evidence>
<dbReference type="NCBIfam" id="TIGR01064">
    <property type="entry name" value="pyruv_kin"/>
    <property type="match status" value="1"/>
</dbReference>
<evidence type="ECO:0000256" key="9">
    <source>
        <dbReference type="ARBA" id="ARBA00022777"/>
    </source>
</evidence>
<dbReference type="Proteomes" id="UP000222056">
    <property type="component" value="Unassembled WGS sequence"/>
</dbReference>